<dbReference type="PROSITE" id="PS51257">
    <property type="entry name" value="PROKAR_LIPOPROTEIN"/>
    <property type="match status" value="1"/>
</dbReference>
<evidence type="ECO:0000256" key="4">
    <source>
        <dbReference type="ARBA" id="ARBA00023136"/>
    </source>
</evidence>
<gene>
    <name evidence="8" type="ORF">IZT61_00065</name>
</gene>
<dbReference type="AlphaFoldDB" id="A0A7S9L058"/>
<dbReference type="Pfam" id="PF14322">
    <property type="entry name" value="SusD-like_3"/>
    <property type="match status" value="1"/>
</dbReference>
<dbReference type="CDD" id="cd08977">
    <property type="entry name" value="SusD"/>
    <property type="match status" value="1"/>
</dbReference>
<evidence type="ECO:0000259" key="7">
    <source>
        <dbReference type="Pfam" id="PF14322"/>
    </source>
</evidence>
<dbReference type="GO" id="GO:0009279">
    <property type="term" value="C:cell outer membrane"/>
    <property type="evidence" value="ECO:0007669"/>
    <property type="project" value="UniProtKB-SubCell"/>
</dbReference>
<organism evidence="8 9">
    <name type="scientific">Pedobacter endophyticus</name>
    <dbReference type="NCBI Taxonomy" id="2789740"/>
    <lineage>
        <taxon>Bacteria</taxon>
        <taxon>Pseudomonadati</taxon>
        <taxon>Bacteroidota</taxon>
        <taxon>Sphingobacteriia</taxon>
        <taxon>Sphingobacteriales</taxon>
        <taxon>Sphingobacteriaceae</taxon>
        <taxon>Pedobacter</taxon>
    </lineage>
</organism>
<evidence type="ECO:0000256" key="3">
    <source>
        <dbReference type="ARBA" id="ARBA00022729"/>
    </source>
</evidence>
<evidence type="ECO:0000256" key="5">
    <source>
        <dbReference type="ARBA" id="ARBA00023237"/>
    </source>
</evidence>
<dbReference type="InterPro" id="IPR012944">
    <property type="entry name" value="SusD_RagB_dom"/>
</dbReference>
<feature type="domain" description="RagB/SusD" evidence="6">
    <location>
        <begin position="333"/>
        <end position="453"/>
    </location>
</feature>
<keyword evidence="4" id="KW-0472">Membrane</keyword>
<reference evidence="8 9" key="1">
    <citation type="submission" date="2020-11" db="EMBL/GenBank/DDBJ databases">
        <title>Pedobacter endophytica, an endophytic bacteria isolated form Carex pumila.</title>
        <authorList>
            <person name="Peng Y."/>
            <person name="Jiang L."/>
            <person name="Lee J."/>
        </authorList>
    </citation>
    <scope>NUCLEOTIDE SEQUENCE [LARGE SCALE GENOMIC DNA]</scope>
    <source>
        <strain evidence="8 9">JBR3-12</strain>
    </source>
</reference>
<dbReference type="Pfam" id="PF07980">
    <property type="entry name" value="SusD_RagB"/>
    <property type="match status" value="1"/>
</dbReference>
<accession>A0A7S9L058</accession>
<comment type="similarity">
    <text evidence="2">Belongs to the SusD family.</text>
</comment>
<keyword evidence="9" id="KW-1185">Reference proteome</keyword>
<comment type="subcellular location">
    <subcellularLocation>
        <location evidence="1">Cell outer membrane</location>
    </subcellularLocation>
</comment>
<dbReference type="EMBL" id="CP064939">
    <property type="protein sequence ID" value="QPH39716.1"/>
    <property type="molecule type" value="Genomic_DNA"/>
</dbReference>
<sequence length="453" mass="51304">MKIYLFKGIQLIVFCLILSGCDRYLDIPVKGKLVLTTTAHYDQWLNNDELYMGNPKCNYLGDNIDIVEVRNPPMAENQLIYTWAPQFNFDEEAAPAFWGSHYAKINLFNTVLTGIDRATGGTPSQKRSLKAEALLGRAFEYLYLVNEYGKPYNAATANQDLAVPFLTSGDVTQIVPPRSTVAEIYKHIIDDITMAIPDLPKDNSANRFRGSTAAGYSVLARAYLYTGNYPEAQKNAELALASTRAVMMDYNDGFPKTSFISIHPDIIYARSIAANGVPMTLDFMRSFAQNDLRVKRFYISADNYKFTTRGATSYLPARVHPTLGTTNSGPYYQEMKLIAAECAARANNLTVALKHLDDVRKNRFAKATYVPFQSTDQEATLQEILKERRHELPLNELRWFDMRRLSQENRMQTVTRYDAKEVAVATLEPNSVRYTLQVPLQVINFNPNMQQNP</sequence>
<evidence type="ECO:0000259" key="6">
    <source>
        <dbReference type="Pfam" id="PF07980"/>
    </source>
</evidence>
<evidence type="ECO:0000313" key="9">
    <source>
        <dbReference type="Proteomes" id="UP000594759"/>
    </source>
</evidence>
<dbReference type="SUPFAM" id="SSF48452">
    <property type="entry name" value="TPR-like"/>
    <property type="match status" value="1"/>
</dbReference>
<dbReference type="RefSeq" id="WP_196099182.1">
    <property type="nucleotide sequence ID" value="NZ_CP064939.1"/>
</dbReference>
<dbReference type="Proteomes" id="UP000594759">
    <property type="component" value="Chromosome"/>
</dbReference>
<protein>
    <submittedName>
        <fullName evidence="8">RagB/SusD family nutrient uptake outer membrane protein</fullName>
    </submittedName>
</protein>
<proteinExistence type="inferred from homology"/>
<evidence type="ECO:0000256" key="1">
    <source>
        <dbReference type="ARBA" id="ARBA00004442"/>
    </source>
</evidence>
<evidence type="ECO:0000256" key="2">
    <source>
        <dbReference type="ARBA" id="ARBA00006275"/>
    </source>
</evidence>
<keyword evidence="3" id="KW-0732">Signal</keyword>
<dbReference type="Gene3D" id="1.25.40.390">
    <property type="match status" value="1"/>
</dbReference>
<feature type="domain" description="SusD-like N-terminal" evidence="7">
    <location>
        <begin position="85"/>
        <end position="224"/>
    </location>
</feature>
<evidence type="ECO:0000313" key="8">
    <source>
        <dbReference type="EMBL" id="QPH39716.1"/>
    </source>
</evidence>
<keyword evidence="5" id="KW-0998">Cell outer membrane</keyword>
<dbReference type="InterPro" id="IPR033985">
    <property type="entry name" value="SusD-like_N"/>
</dbReference>
<dbReference type="KEGG" id="pex:IZT61_00065"/>
<dbReference type="InterPro" id="IPR011990">
    <property type="entry name" value="TPR-like_helical_dom_sf"/>
</dbReference>
<name>A0A7S9L058_9SPHI</name>